<accession>A0A0W0SNW0</accession>
<dbReference type="Gene3D" id="3.40.50.150">
    <property type="entry name" value="Vaccinia Virus protein VP39"/>
    <property type="match status" value="1"/>
</dbReference>
<dbReference type="Proteomes" id="UP000054742">
    <property type="component" value="Unassembled WGS sequence"/>
</dbReference>
<evidence type="ECO:0000259" key="1">
    <source>
        <dbReference type="Pfam" id="PF08241"/>
    </source>
</evidence>
<name>A0A0W0SNW0_9GAMM</name>
<gene>
    <name evidence="2" type="ORF">Lbru_1128</name>
</gene>
<organism evidence="2 3">
    <name type="scientific">Legionella brunensis</name>
    <dbReference type="NCBI Taxonomy" id="29422"/>
    <lineage>
        <taxon>Bacteria</taxon>
        <taxon>Pseudomonadati</taxon>
        <taxon>Pseudomonadota</taxon>
        <taxon>Gammaproteobacteria</taxon>
        <taxon>Legionellales</taxon>
        <taxon>Legionellaceae</taxon>
        <taxon>Legionella</taxon>
    </lineage>
</organism>
<dbReference type="Pfam" id="PF08241">
    <property type="entry name" value="Methyltransf_11"/>
    <property type="match status" value="1"/>
</dbReference>
<dbReference type="CDD" id="cd02440">
    <property type="entry name" value="AdoMet_MTases"/>
    <property type="match status" value="1"/>
</dbReference>
<dbReference type="RefSeq" id="WP_058441209.1">
    <property type="nucleotide sequence ID" value="NZ_CAAAHU010000006.1"/>
</dbReference>
<proteinExistence type="predicted"/>
<protein>
    <recommendedName>
        <fullName evidence="1">Methyltransferase type 11 domain-containing protein</fullName>
    </recommendedName>
</protein>
<feature type="domain" description="Methyltransferase type 11" evidence="1">
    <location>
        <begin position="149"/>
        <end position="264"/>
    </location>
</feature>
<dbReference type="GO" id="GO:0008757">
    <property type="term" value="F:S-adenosylmethionine-dependent methyltransferase activity"/>
    <property type="evidence" value="ECO:0007669"/>
    <property type="project" value="InterPro"/>
</dbReference>
<dbReference type="InterPro" id="IPR029063">
    <property type="entry name" value="SAM-dependent_MTases_sf"/>
</dbReference>
<sequence length="365" mass="42161">MIFNLKNKLKNKQPLEVRPIRDELKELEELLKKLGQSIENNHPNINYFSQRFREHELMKLNIKTLGYHIGHTLYSAREKEQHQLTAPEPIKLKSKLCTQSDIESNWFSFWANELKTKPIYHRKIWEFCYIAQALYSFGKLKTGTQGIGFGCGQEPLPSLFAKYGAHVIATDLPEKEAANLGWVNTEQHAKNIHLLRRPDICPNIEQLNLIELEYVDMNHIPRRYNRQFDFCWSSCSLEHLGSIDHGFNFIENSLKTLRPGGVAVHTTEFNLDTLGPTIDNWPTVLYQEKHIQDFYSELVNQGYDVAELDLSHGSDILDGFIDIPPYEWNNETYKPQYGQLAPAHLRLAIDGIPCTSIGLIICKPE</sequence>
<dbReference type="OrthoDB" id="2548453at2"/>
<dbReference type="AlphaFoldDB" id="A0A0W0SNW0"/>
<dbReference type="PATRIC" id="fig|29422.6.peg.1185"/>
<dbReference type="EMBL" id="LNXV01000008">
    <property type="protein sequence ID" value="KTC84913.1"/>
    <property type="molecule type" value="Genomic_DNA"/>
</dbReference>
<reference evidence="2 3" key="1">
    <citation type="submission" date="2015-11" db="EMBL/GenBank/DDBJ databases">
        <title>Genomic analysis of 38 Legionella species identifies large and diverse effector repertoires.</title>
        <authorList>
            <person name="Burstein D."/>
            <person name="Amaro F."/>
            <person name="Zusman T."/>
            <person name="Lifshitz Z."/>
            <person name="Cohen O."/>
            <person name="Gilbert J.A."/>
            <person name="Pupko T."/>
            <person name="Shuman H.A."/>
            <person name="Segal G."/>
        </authorList>
    </citation>
    <scope>NUCLEOTIDE SEQUENCE [LARGE SCALE GENOMIC DNA]</scope>
    <source>
        <strain evidence="2 3">ATCC 43878</strain>
    </source>
</reference>
<dbReference type="SUPFAM" id="SSF53335">
    <property type="entry name" value="S-adenosyl-L-methionine-dependent methyltransferases"/>
    <property type="match status" value="1"/>
</dbReference>
<evidence type="ECO:0000313" key="3">
    <source>
        <dbReference type="Proteomes" id="UP000054742"/>
    </source>
</evidence>
<dbReference type="InterPro" id="IPR013216">
    <property type="entry name" value="Methyltransf_11"/>
</dbReference>
<dbReference type="STRING" id="29422.Lbru_1128"/>
<keyword evidence="3" id="KW-1185">Reference proteome</keyword>
<evidence type="ECO:0000313" key="2">
    <source>
        <dbReference type="EMBL" id="KTC84913.1"/>
    </source>
</evidence>
<comment type="caution">
    <text evidence="2">The sequence shown here is derived from an EMBL/GenBank/DDBJ whole genome shotgun (WGS) entry which is preliminary data.</text>
</comment>